<feature type="compositionally biased region" description="Basic and acidic residues" evidence="1">
    <location>
        <begin position="70"/>
        <end position="83"/>
    </location>
</feature>
<reference evidence="2 3" key="1">
    <citation type="submission" date="2021-06" db="EMBL/GenBank/DDBJ databases">
        <title>Caerostris extrusa draft genome.</title>
        <authorList>
            <person name="Kono N."/>
            <person name="Arakawa K."/>
        </authorList>
    </citation>
    <scope>NUCLEOTIDE SEQUENCE [LARGE SCALE GENOMIC DNA]</scope>
</reference>
<organism evidence="2 3">
    <name type="scientific">Caerostris extrusa</name>
    <name type="common">Bark spider</name>
    <name type="synonym">Caerostris bankana</name>
    <dbReference type="NCBI Taxonomy" id="172846"/>
    <lineage>
        <taxon>Eukaryota</taxon>
        <taxon>Metazoa</taxon>
        <taxon>Ecdysozoa</taxon>
        <taxon>Arthropoda</taxon>
        <taxon>Chelicerata</taxon>
        <taxon>Arachnida</taxon>
        <taxon>Araneae</taxon>
        <taxon>Araneomorphae</taxon>
        <taxon>Entelegynae</taxon>
        <taxon>Araneoidea</taxon>
        <taxon>Araneidae</taxon>
        <taxon>Caerostris</taxon>
    </lineage>
</organism>
<feature type="region of interest" description="Disordered" evidence="1">
    <location>
        <begin position="31"/>
        <end position="83"/>
    </location>
</feature>
<keyword evidence="3" id="KW-1185">Reference proteome</keyword>
<comment type="caution">
    <text evidence="2">The sequence shown here is derived from an EMBL/GenBank/DDBJ whole genome shotgun (WGS) entry which is preliminary data.</text>
</comment>
<sequence>MERNEELFYNMIALNCLRDFREEPIYKSLQRYSQNDESDSESSINTFSPKRPNSKNETELTSKALNGTKCNDKDKKESEEMVQQKRKRIKRKKKYVNFVLIAAINGENALEM</sequence>
<evidence type="ECO:0000313" key="2">
    <source>
        <dbReference type="EMBL" id="GIX83525.1"/>
    </source>
</evidence>
<gene>
    <name evidence="2" type="ORF">CEXT_682531</name>
</gene>
<evidence type="ECO:0000256" key="1">
    <source>
        <dbReference type="SAM" id="MobiDB-lite"/>
    </source>
</evidence>
<dbReference type="AlphaFoldDB" id="A0AAV4NIA9"/>
<evidence type="ECO:0000313" key="3">
    <source>
        <dbReference type="Proteomes" id="UP001054945"/>
    </source>
</evidence>
<accession>A0AAV4NIA9</accession>
<proteinExistence type="predicted"/>
<feature type="compositionally biased region" description="Polar residues" evidence="1">
    <location>
        <begin position="31"/>
        <end position="48"/>
    </location>
</feature>
<dbReference type="EMBL" id="BPLR01003338">
    <property type="protein sequence ID" value="GIX83525.1"/>
    <property type="molecule type" value="Genomic_DNA"/>
</dbReference>
<dbReference type="Proteomes" id="UP001054945">
    <property type="component" value="Unassembled WGS sequence"/>
</dbReference>
<name>A0AAV4NIA9_CAEEX</name>
<protein>
    <submittedName>
        <fullName evidence="2">Uncharacterized protein</fullName>
    </submittedName>
</protein>